<evidence type="ECO:0000313" key="2">
    <source>
        <dbReference type="Proteomes" id="UP000009309"/>
    </source>
</evidence>
<name>I2GCD5_9BACT</name>
<dbReference type="Pfam" id="PF06754">
    <property type="entry name" value="PhnG"/>
    <property type="match status" value="1"/>
</dbReference>
<comment type="caution">
    <text evidence="1">The sequence shown here is derived from an EMBL/GenBank/DDBJ whole genome shotgun (WGS) entry which is preliminary data.</text>
</comment>
<proteinExistence type="predicted"/>
<dbReference type="eggNOG" id="COG3624">
    <property type="taxonomic scope" value="Bacteria"/>
</dbReference>
<gene>
    <name evidence="1" type="primary">phnG</name>
    <name evidence="1" type="ORF">BN8_00488</name>
</gene>
<evidence type="ECO:0000313" key="1">
    <source>
        <dbReference type="EMBL" id="CCH51559.1"/>
    </source>
</evidence>
<dbReference type="AlphaFoldDB" id="I2GCD5"/>
<dbReference type="STRING" id="1185876.BN8_00488"/>
<organism evidence="1 2">
    <name type="scientific">Fibrisoma limi BUZ 3</name>
    <dbReference type="NCBI Taxonomy" id="1185876"/>
    <lineage>
        <taxon>Bacteria</taxon>
        <taxon>Pseudomonadati</taxon>
        <taxon>Bacteroidota</taxon>
        <taxon>Cytophagia</taxon>
        <taxon>Cytophagales</taxon>
        <taxon>Spirosomataceae</taxon>
        <taxon>Fibrisoma</taxon>
    </lineage>
</organism>
<dbReference type="GO" id="GO:0019634">
    <property type="term" value="P:organic phosphonate metabolic process"/>
    <property type="evidence" value="ECO:0007669"/>
    <property type="project" value="InterPro"/>
</dbReference>
<dbReference type="OrthoDB" id="3182891at2"/>
<dbReference type="RefSeq" id="WP_009280145.1">
    <property type="nucleotide sequence ID" value="NZ_CAIT01000004.1"/>
</dbReference>
<protein>
    <submittedName>
        <fullName evidence="1">Putative phosphonate metabolism protein</fullName>
    </submittedName>
</protein>
<sequence length="142" mass="16209">MEQNQRTDYILCECPLDNLTRFVNDLSDRYQPSLLKAPRLCLTMIQAEDSVEYQPFYLGEALTTTCEVAINGKVGYGICLGDEPERAYCLAVMDAVMALNDAQAPAIDAFLVEQERLIQRRDEDEFSHIMQTKVDFKLMEQS</sequence>
<dbReference type="EMBL" id="CAIT01000004">
    <property type="protein sequence ID" value="CCH51559.1"/>
    <property type="molecule type" value="Genomic_DNA"/>
</dbReference>
<dbReference type="InterPro" id="IPR009609">
    <property type="entry name" value="Phosphonate_metab_PhnG"/>
</dbReference>
<accession>I2GCD5</accession>
<keyword evidence="2" id="KW-1185">Reference proteome</keyword>
<dbReference type="NCBIfam" id="TIGR03293">
    <property type="entry name" value="PhnG_redo"/>
    <property type="match status" value="1"/>
</dbReference>
<dbReference type="Proteomes" id="UP000009309">
    <property type="component" value="Unassembled WGS sequence"/>
</dbReference>
<reference evidence="1 2" key="1">
    <citation type="journal article" date="2012" name="J. Bacteriol.">
        <title>Genome Sequence of the Filamentous Bacterium Fibrisoma limi BUZ 3T.</title>
        <authorList>
            <person name="Filippini M."/>
            <person name="Qi W."/>
            <person name="Jaenicke S."/>
            <person name="Goesmann A."/>
            <person name="Smits T.H."/>
            <person name="Bagheri H.C."/>
        </authorList>
    </citation>
    <scope>NUCLEOTIDE SEQUENCE [LARGE SCALE GENOMIC DNA]</scope>
    <source>
        <strain evidence="2">BUZ 3T</strain>
    </source>
</reference>
<dbReference type="GO" id="GO:0015716">
    <property type="term" value="P:organic phosphonate transport"/>
    <property type="evidence" value="ECO:0007669"/>
    <property type="project" value="InterPro"/>
</dbReference>